<accession>A0ABD0TFT2</accession>
<dbReference type="InterPro" id="IPR013762">
    <property type="entry name" value="Integrase-like_cat_sf"/>
</dbReference>
<dbReference type="Pfam" id="PF00589">
    <property type="entry name" value="Phage_integrase"/>
    <property type="match status" value="1"/>
</dbReference>
<feature type="domain" description="Tyr recombinase" evidence="3">
    <location>
        <begin position="103"/>
        <end position="310"/>
    </location>
</feature>
<dbReference type="PROSITE" id="PS51898">
    <property type="entry name" value="TYR_RECOMBINASE"/>
    <property type="match status" value="1"/>
</dbReference>
<gene>
    <name evidence="4" type="ORF">ABMA28_014122</name>
</gene>
<dbReference type="GO" id="GO:0003677">
    <property type="term" value="F:DNA binding"/>
    <property type="evidence" value="ECO:0007669"/>
    <property type="project" value="UniProtKB-KW"/>
</dbReference>
<evidence type="ECO:0000313" key="4">
    <source>
        <dbReference type="EMBL" id="KAL0841886.1"/>
    </source>
</evidence>
<dbReference type="Gene3D" id="1.10.443.10">
    <property type="entry name" value="Intergrase catalytic core"/>
    <property type="match status" value="1"/>
</dbReference>
<protein>
    <recommendedName>
        <fullName evidence="3">Tyr recombinase domain-containing protein</fullName>
    </recommendedName>
</protein>
<dbReference type="Gene3D" id="1.10.150.130">
    <property type="match status" value="1"/>
</dbReference>
<evidence type="ECO:0000256" key="2">
    <source>
        <dbReference type="ARBA" id="ARBA00023172"/>
    </source>
</evidence>
<proteinExistence type="predicted"/>
<keyword evidence="1" id="KW-0238">DNA-binding</keyword>
<name>A0ABD0TFT2_LOXSC</name>
<comment type="caution">
    <text evidence="4">The sequence shown here is derived from an EMBL/GenBank/DDBJ whole genome shotgun (WGS) entry which is preliminary data.</text>
</comment>
<dbReference type="GO" id="GO:0006310">
    <property type="term" value="P:DNA recombination"/>
    <property type="evidence" value="ECO:0007669"/>
    <property type="project" value="UniProtKB-KW"/>
</dbReference>
<evidence type="ECO:0000313" key="5">
    <source>
        <dbReference type="Proteomes" id="UP001549921"/>
    </source>
</evidence>
<evidence type="ECO:0000256" key="1">
    <source>
        <dbReference type="ARBA" id="ARBA00023125"/>
    </source>
</evidence>
<dbReference type="InterPro" id="IPR010998">
    <property type="entry name" value="Integrase_recombinase_N"/>
</dbReference>
<sequence length="318" mass="35625">MIKRGVPQASLGIMLASFATSTLNQYSSSLKSWWKYCKDNNFDIFEADSSKVLSFLTLKFEEGASYSSLNTHRSALSIILGTNATVNDCVNRFLKGVYRLAPPTPKYSTTWDTNIVLNYLSTMYPYDNIELVDLSYKTCTLIAIASAQRMQTISLIKLRNISKHEQEIVIKISDLIKTSKPGACQPLIRLPFIHENPSICPALAIETYIEKNRDLRSNLPDDHLFVGVRRPHKKVCSQTLAHWVKKVMQASGIDISVFGAHSTRSASTSAAYRSGVNLEVVRKAAGWSNTSNVFLKYYRRDITSSNNNNDFVNAIFGT</sequence>
<keyword evidence="2" id="KW-0233">DNA recombination</keyword>
<dbReference type="InterPro" id="IPR002104">
    <property type="entry name" value="Integrase_catalytic"/>
</dbReference>
<organism evidence="4 5">
    <name type="scientific">Loxostege sticticalis</name>
    <name type="common">Beet webworm moth</name>
    <dbReference type="NCBI Taxonomy" id="481309"/>
    <lineage>
        <taxon>Eukaryota</taxon>
        <taxon>Metazoa</taxon>
        <taxon>Ecdysozoa</taxon>
        <taxon>Arthropoda</taxon>
        <taxon>Hexapoda</taxon>
        <taxon>Insecta</taxon>
        <taxon>Pterygota</taxon>
        <taxon>Neoptera</taxon>
        <taxon>Endopterygota</taxon>
        <taxon>Lepidoptera</taxon>
        <taxon>Glossata</taxon>
        <taxon>Ditrysia</taxon>
        <taxon>Pyraloidea</taxon>
        <taxon>Crambidae</taxon>
        <taxon>Pyraustinae</taxon>
        <taxon>Loxostege</taxon>
    </lineage>
</organism>
<reference evidence="4 5" key="1">
    <citation type="submission" date="2024-06" db="EMBL/GenBank/DDBJ databases">
        <title>A chromosome-level genome assembly of beet webworm, Loxostege sticticalis.</title>
        <authorList>
            <person name="Zhang Y."/>
        </authorList>
    </citation>
    <scope>NUCLEOTIDE SEQUENCE [LARGE SCALE GENOMIC DNA]</scope>
    <source>
        <strain evidence="4">AQ028</strain>
        <tissue evidence="4">Male pupae</tissue>
    </source>
</reference>
<dbReference type="PANTHER" id="PTHR35617:SF3">
    <property type="entry name" value="CORE-BINDING (CB) DOMAIN-CONTAINING PROTEIN"/>
    <property type="match status" value="1"/>
</dbReference>
<dbReference type="PANTHER" id="PTHR35617">
    <property type="entry name" value="PHAGE_INTEGRASE DOMAIN-CONTAINING PROTEIN"/>
    <property type="match status" value="1"/>
</dbReference>
<dbReference type="Proteomes" id="UP001549921">
    <property type="component" value="Unassembled WGS sequence"/>
</dbReference>
<evidence type="ECO:0000259" key="3">
    <source>
        <dbReference type="PROSITE" id="PS51898"/>
    </source>
</evidence>
<dbReference type="InterPro" id="IPR011010">
    <property type="entry name" value="DNA_brk_join_enz"/>
</dbReference>
<dbReference type="SUPFAM" id="SSF56349">
    <property type="entry name" value="DNA breaking-rejoining enzymes"/>
    <property type="match status" value="1"/>
</dbReference>
<dbReference type="EMBL" id="JBEDNZ010000005">
    <property type="protein sequence ID" value="KAL0841886.1"/>
    <property type="molecule type" value="Genomic_DNA"/>
</dbReference>
<dbReference type="AlphaFoldDB" id="A0ABD0TFT2"/>